<evidence type="ECO:0000313" key="1">
    <source>
        <dbReference type="EMBL" id="AEJ42406.1"/>
    </source>
</evidence>
<reference evidence="2" key="2">
    <citation type="submission" date="2011-06" db="EMBL/GenBank/DDBJ databases">
        <title>The complete genome sequence of Alicyclobacillus acidocaldarius sp. Tc-4-1.</title>
        <authorList>
            <person name="Chen Y."/>
            <person name="He Y."/>
            <person name="Dong Z."/>
            <person name="Hu S."/>
        </authorList>
    </citation>
    <scope>NUCLEOTIDE SEQUENCE [LARGE SCALE GENOMIC DNA]</scope>
    <source>
        <strain evidence="2">Tc-4-1</strain>
    </source>
</reference>
<organism evidence="1 2">
    <name type="scientific">Alicyclobacillus acidocaldarius (strain Tc-4-1)</name>
    <name type="common">Bacillus acidocaldarius</name>
    <dbReference type="NCBI Taxonomy" id="1048834"/>
    <lineage>
        <taxon>Bacteria</taxon>
        <taxon>Bacillati</taxon>
        <taxon>Bacillota</taxon>
        <taxon>Bacilli</taxon>
        <taxon>Bacillales</taxon>
        <taxon>Alicyclobacillaceae</taxon>
        <taxon>Alicyclobacillus</taxon>
    </lineage>
</organism>
<accession>F8IL26</accession>
<dbReference type="KEGG" id="aad:TC41_0440"/>
<dbReference type="EMBL" id="CP002902">
    <property type="protein sequence ID" value="AEJ42406.1"/>
    <property type="molecule type" value="Genomic_DNA"/>
</dbReference>
<dbReference type="Proteomes" id="UP000000292">
    <property type="component" value="Chromosome"/>
</dbReference>
<reference evidence="1 2" key="1">
    <citation type="journal article" date="2011" name="J. Bacteriol.">
        <title>Complete Genome Sequence of Alicyclobacillus acidocaldarius Strain Tc-4-1.</title>
        <authorList>
            <person name="Chen Y."/>
            <person name="He Y."/>
            <person name="Zhang B."/>
            <person name="Yang J."/>
            <person name="Li W."/>
            <person name="Dong Z."/>
            <person name="Hu S."/>
        </authorList>
    </citation>
    <scope>NUCLEOTIDE SEQUENCE [LARGE SCALE GENOMIC DNA]</scope>
    <source>
        <strain evidence="1 2">Tc-4-1</strain>
    </source>
</reference>
<dbReference type="HOGENOM" id="CLU_3339202_0_0_9"/>
<evidence type="ECO:0000313" key="2">
    <source>
        <dbReference type="Proteomes" id="UP000000292"/>
    </source>
</evidence>
<dbReference type="STRING" id="1048834.TC41_0440"/>
<proteinExistence type="predicted"/>
<name>F8IL26_ALIAT</name>
<dbReference type="AlphaFoldDB" id="F8IL26"/>
<protein>
    <submittedName>
        <fullName evidence="1">Uncharacterized protein</fullName>
    </submittedName>
</protein>
<gene>
    <name evidence="1" type="ordered locus">TC41_0440</name>
</gene>
<sequence>MWPRAMQEVGASDAALHRALGTRFAKLRESNTPRPHV</sequence>